<protein>
    <submittedName>
        <fullName evidence="1">Uncharacterized protein</fullName>
    </submittedName>
</protein>
<sequence>MHYLHGTTTKIEVLDTKNFLKSLSKYVDYEISEQEDILDNALIIVLSRNGTFIENKHLGEDIKEHFNKNTEESEFMLNFNASRRSRYQIHDRFKVKKPNVTVPPGWTLKNRVQHMLRFHEIMSFMKNHYLSTRYFYNEALRMRRTGQVSDELRRMLFYLDTTGRRNNVTKKVLQCYAFYKDKGVGPPRWNNPTNNLAIETIKDPQNENTLN</sequence>
<evidence type="ECO:0000313" key="2">
    <source>
        <dbReference type="Proteomes" id="UP000494106"/>
    </source>
</evidence>
<name>A0A8S1BFQ7_ARCPL</name>
<comment type="caution">
    <text evidence="1">The sequence shown here is derived from an EMBL/GenBank/DDBJ whole genome shotgun (WGS) entry which is preliminary data.</text>
</comment>
<dbReference type="Proteomes" id="UP000494106">
    <property type="component" value="Unassembled WGS sequence"/>
</dbReference>
<reference evidence="1 2" key="1">
    <citation type="submission" date="2020-04" db="EMBL/GenBank/DDBJ databases">
        <authorList>
            <person name="Wallbank WR R."/>
            <person name="Pardo Diaz C."/>
            <person name="Kozak K."/>
            <person name="Martin S."/>
            <person name="Jiggins C."/>
            <person name="Moest M."/>
            <person name="Warren A I."/>
            <person name="Byers J.R.P. K."/>
            <person name="Montejo-Kovacevich G."/>
            <person name="Yen C E."/>
        </authorList>
    </citation>
    <scope>NUCLEOTIDE SEQUENCE [LARGE SCALE GENOMIC DNA]</scope>
</reference>
<proteinExistence type="predicted"/>
<dbReference type="OrthoDB" id="2417221at2759"/>
<evidence type="ECO:0000313" key="1">
    <source>
        <dbReference type="EMBL" id="CAB3258458.1"/>
    </source>
</evidence>
<gene>
    <name evidence="1" type="ORF">APLA_LOCUS16520</name>
</gene>
<dbReference type="AlphaFoldDB" id="A0A8S1BFQ7"/>
<dbReference type="EMBL" id="CADEBC010000598">
    <property type="protein sequence ID" value="CAB3258458.1"/>
    <property type="molecule type" value="Genomic_DNA"/>
</dbReference>
<accession>A0A8S1BFQ7</accession>
<organism evidence="1 2">
    <name type="scientific">Arctia plantaginis</name>
    <name type="common">Wood tiger moth</name>
    <name type="synonym">Phalaena plantaginis</name>
    <dbReference type="NCBI Taxonomy" id="874455"/>
    <lineage>
        <taxon>Eukaryota</taxon>
        <taxon>Metazoa</taxon>
        <taxon>Ecdysozoa</taxon>
        <taxon>Arthropoda</taxon>
        <taxon>Hexapoda</taxon>
        <taxon>Insecta</taxon>
        <taxon>Pterygota</taxon>
        <taxon>Neoptera</taxon>
        <taxon>Endopterygota</taxon>
        <taxon>Lepidoptera</taxon>
        <taxon>Glossata</taxon>
        <taxon>Ditrysia</taxon>
        <taxon>Noctuoidea</taxon>
        <taxon>Erebidae</taxon>
        <taxon>Arctiinae</taxon>
        <taxon>Arctia</taxon>
    </lineage>
</organism>
<keyword evidence="2" id="KW-1185">Reference proteome</keyword>